<dbReference type="GO" id="GO:0002116">
    <property type="term" value="C:semaphorin receptor complex"/>
    <property type="evidence" value="ECO:0007669"/>
    <property type="project" value="TreeGrafter"/>
</dbReference>
<dbReference type="GO" id="GO:0008045">
    <property type="term" value="P:motor neuron axon guidance"/>
    <property type="evidence" value="ECO:0007669"/>
    <property type="project" value="TreeGrafter"/>
</dbReference>
<dbReference type="GO" id="GO:0007162">
    <property type="term" value="P:negative regulation of cell adhesion"/>
    <property type="evidence" value="ECO:0007669"/>
    <property type="project" value="TreeGrafter"/>
</dbReference>
<reference evidence="2 3" key="1">
    <citation type="submission" date="2021-06" db="EMBL/GenBank/DDBJ databases">
        <title>Caerostris extrusa draft genome.</title>
        <authorList>
            <person name="Kono N."/>
            <person name="Arakawa K."/>
        </authorList>
    </citation>
    <scope>NUCLEOTIDE SEQUENCE [LARGE SCALE GENOMIC DNA]</scope>
</reference>
<dbReference type="FunFam" id="2.60.40.10:FF:000868">
    <property type="entry name" value="Plexin D1"/>
    <property type="match status" value="1"/>
</dbReference>
<dbReference type="InterPro" id="IPR014756">
    <property type="entry name" value="Ig_E-set"/>
</dbReference>
<dbReference type="GO" id="GO:0097374">
    <property type="term" value="P:sensory neuron axon guidance"/>
    <property type="evidence" value="ECO:0007669"/>
    <property type="project" value="TreeGrafter"/>
</dbReference>
<dbReference type="Proteomes" id="UP001054945">
    <property type="component" value="Unassembled WGS sequence"/>
</dbReference>
<comment type="caution">
    <text evidence="2">The sequence shown here is derived from an EMBL/GenBank/DDBJ whole genome shotgun (WGS) entry which is preliminary data.</text>
</comment>
<sequence>MQGLCNCSTWACSWCVHENTCTSNATTCSRRVIVGESNPQNSLIKGRQHCPSFNIDDEILLPNGVRKEISIGVKNLLTPLEGFQCVVEIEGAKERVFARVRDNTVICAENMYTYEAEIGQVQASLTVLWNGDTFIDKTNVTLYKCHLLGSHGGRADCSLCMTRERKYQCAWCGTSCSYSESCIDPVATSCPPPHIDWIHPLSGPLEGGTLVTIEGSNLGSKVKKKYKTAGYHWWYTLYTSGIQYFSQNCLSNWCKFEWSHACSSCCWKQSWSHKSSRKFHYKAVELTGVYPNVGPQSGGTRLYLKGSNLNIGSQVEVMLDDLPCRVERSLASSSQISCRTTRSPVPSYVVSQLILRIDGANITYANPFTYTSDPTLRYIHPLKSFMSGGHM</sequence>
<dbReference type="GO" id="GO:0008360">
    <property type="term" value="P:regulation of cell shape"/>
    <property type="evidence" value="ECO:0007669"/>
    <property type="project" value="TreeGrafter"/>
</dbReference>
<feature type="domain" description="IPT/TIG" evidence="1">
    <location>
        <begin position="283"/>
        <end position="371"/>
    </location>
</feature>
<accession>A0AAV4RPN7</accession>
<dbReference type="SUPFAM" id="SSF81296">
    <property type="entry name" value="E set domains"/>
    <property type="match status" value="2"/>
</dbReference>
<dbReference type="GO" id="GO:0050772">
    <property type="term" value="P:positive regulation of axonogenesis"/>
    <property type="evidence" value="ECO:0007669"/>
    <property type="project" value="TreeGrafter"/>
</dbReference>
<dbReference type="InterPro" id="IPR013783">
    <property type="entry name" value="Ig-like_fold"/>
</dbReference>
<gene>
    <name evidence="2" type="ORF">CEXT_649381</name>
</gene>
<organism evidence="2 3">
    <name type="scientific">Caerostris extrusa</name>
    <name type="common">Bark spider</name>
    <name type="synonym">Caerostris bankana</name>
    <dbReference type="NCBI Taxonomy" id="172846"/>
    <lineage>
        <taxon>Eukaryota</taxon>
        <taxon>Metazoa</taxon>
        <taxon>Ecdysozoa</taxon>
        <taxon>Arthropoda</taxon>
        <taxon>Chelicerata</taxon>
        <taxon>Arachnida</taxon>
        <taxon>Araneae</taxon>
        <taxon>Araneomorphae</taxon>
        <taxon>Entelegynae</taxon>
        <taxon>Araneoidea</taxon>
        <taxon>Araneidae</taxon>
        <taxon>Caerostris</taxon>
    </lineage>
</organism>
<dbReference type="Gene3D" id="2.60.40.10">
    <property type="entry name" value="Immunoglobulins"/>
    <property type="match status" value="3"/>
</dbReference>
<dbReference type="Pfam" id="PF01833">
    <property type="entry name" value="TIG"/>
    <property type="match status" value="2"/>
</dbReference>
<name>A0AAV4RPN7_CAEEX</name>
<dbReference type="GO" id="GO:0017154">
    <property type="term" value="F:semaphorin receptor activity"/>
    <property type="evidence" value="ECO:0007669"/>
    <property type="project" value="InterPro"/>
</dbReference>
<evidence type="ECO:0000259" key="1">
    <source>
        <dbReference type="SMART" id="SM00429"/>
    </source>
</evidence>
<proteinExistence type="predicted"/>
<dbReference type="EMBL" id="BPLR01008192">
    <property type="protein sequence ID" value="GIY22761.1"/>
    <property type="molecule type" value="Genomic_DNA"/>
</dbReference>
<dbReference type="AlphaFoldDB" id="A0AAV4RPN7"/>
<dbReference type="PANTHER" id="PTHR22625:SF44">
    <property type="entry name" value="PLEXIN-B"/>
    <property type="match status" value="1"/>
</dbReference>
<dbReference type="GO" id="GO:0005886">
    <property type="term" value="C:plasma membrane"/>
    <property type="evidence" value="ECO:0007669"/>
    <property type="project" value="TreeGrafter"/>
</dbReference>
<dbReference type="PANTHER" id="PTHR22625">
    <property type="entry name" value="PLEXIN"/>
    <property type="match status" value="1"/>
</dbReference>
<dbReference type="Pfam" id="PF18020">
    <property type="entry name" value="TIG_2"/>
    <property type="match status" value="1"/>
</dbReference>
<dbReference type="InterPro" id="IPR002909">
    <property type="entry name" value="IPT_dom"/>
</dbReference>
<evidence type="ECO:0000313" key="2">
    <source>
        <dbReference type="EMBL" id="GIY22761.1"/>
    </source>
</evidence>
<protein>
    <recommendedName>
        <fullName evidence="1">IPT/TIG domain-containing protein</fullName>
    </recommendedName>
</protein>
<keyword evidence="3" id="KW-1185">Reference proteome</keyword>
<dbReference type="SMART" id="SM00429">
    <property type="entry name" value="IPT"/>
    <property type="match status" value="1"/>
</dbReference>
<dbReference type="InterPro" id="IPR041362">
    <property type="entry name" value="TIG2_plexin"/>
</dbReference>
<evidence type="ECO:0000313" key="3">
    <source>
        <dbReference type="Proteomes" id="UP001054945"/>
    </source>
</evidence>
<dbReference type="InterPro" id="IPR031148">
    <property type="entry name" value="Plexin"/>
</dbReference>
<dbReference type="GO" id="GO:0030334">
    <property type="term" value="P:regulation of cell migration"/>
    <property type="evidence" value="ECO:0007669"/>
    <property type="project" value="TreeGrafter"/>
</dbReference>